<feature type="compositionally biased region" description="Basic and acidic residues" evidence="5">
    <location>
        <begin position="441"/>
        <end position="452"/>
    </location>
</feature>
<feature type="region of interest" description="Disordered" evidence="5">
    <location>
        <begin position="334"/>
        <end position="371"/>
    </location>
</feature>
<evidence type="ECO:0000256" key="5">
    <source>
        <dbReference type="SAM" id="MobiDB-lite"/>
    </source>
</evidence>
<comment type="cofactor">
    <cofactor evidence="1">
        <name>FAD</name>
        <dbReference type="ChEBI" id="CHEBI:57692"/>
    </cofactor>
</comment>
<feature type="region of interest" description="Disordered" evidence="5">
    <location>
        <begin position="91"/>
        <end position="138"/>
    </location>
</feature>
<dbReference type="Pfam" id="PF00732">
    <property type="entry name" value="GMC_oxred_N"/>
    <property type="match status" value="1"/>
</dbReference>
<comment type="similarity">
    <text evidence="2">Belongs to the GMC oxidoreductase family.</text>
</comment>
<name>A0A7S3H9S3_9STRA</name>
<dbReference type="Gene3D" id="3.50.50.60">
    <property type="entry name" value="FAD/NAD(P)-binding domain"/>
    <property type="match status" value="2"/>
</dbReference>
<dbReference type="InterPro" id="IPR007867">
    <property type="entry name" value="GMC_OxRtase_C"/>
</dbReference>
<feature type="compositionally biased region" description="Basic and acidic residues" evidence="5">
    <location>
        <begin position="360"/>
        <end position="371"/>
    </location>
</feature>
<dbReference type="PANTHER" id="PTHR11552">
    <property type="entry name" value="GLUCOSE-METHANOL-CHOLINE GMC OXIDOREDUCTASE"/>
    <property type="match status" value="1"/>
</dbReference>
<evidence type="ECO:0000256" key="1">
    <source>
        <dbReference type="ARBA" id="ARBA00001974"/>
    </source>
</evidence>
<feature type="compositionally biased region" description="Low complexity" evidence="5">
    <location>
        <begin position="344"/>
        <end position="359"/>
    </location>
</feature>
<protein>
    <recommendedName>
        <fullName evidence="6">Glucose-methanol-choline oxidoreductase N-terminal domain-containing protein</fullName>
    </recommendedName>
</protein>
<dbReference type="GO" id="GO:0016614">
    <property type="term" value="F:oxidoreductase activity, acting on CH-OH group of donors"/>
    <property type="evidence" value="ECO:0007669"/>
    <property type="project" value="InterPro"/>
</dbReference>
<accession>A0A7S3H9S3</accession>
<dbReference type="SUPFAM" id="SSF51905">
    <property type="entry name" value="FAD/NAD(P)-binding domain"/>
    <property type="match status" value="1"/>
</dbReference>
<evidence type="ECO:0000256" key="4">
    <source>
        <dbReference type="ARBA" id="ARBA00022827"/>
    </source>
</evidence>
<evidence type="ECO:0000256" key="3">
    <source>
        <dbReference type="ARBA" id="ARBA00022630"/>
    </source>
</evidence>
<dbReference type="Pfam" id="PF05199">
    <property type="entry name" value="GMC_oxred_C"/>
    <property type="match status" value="1"/>
</dbReference>
<feature type="region of interest" description="Disordered" evidence="5">
    <location>
        <begin position="397"/>
        <end position="454"/>
    </location>
</feature>
<proteinExistence type="inferred from homology"/>
<evidence type="ECO:0000313" key="7">
    <source>
        <dbReference type="EMBL" id="CAE0288815.1"/>
    </source>
</evidence>
<gene>
    <name evidence="7" type="ORF">SELO1098_LOCUS17658</name>
</gene>
<feature type="compositionally biased region" description="Polar residues" evidence="5">
    <location>
        <begin position="236"/>
        <end position="253"/>
    </location>
</feature>
<feature type="domain" description="Glucose-methanol-choline oxidoreductase N-terminal" evidence="6">
    <location>
        <begin position="9"/>
        <end position="23"/>
    </location>
</feature>
<dbReference type="EMBL" id="HBIC01034675">
    <property type="protein sequence ID" value="CAE0288815.1"/>
    <property type="molecule type" value="Transcribed_RNA"/>
</dbReference>
<dbReference type="AlphaFoldDB" id="A0A7S3H9S3"/>
<dbReference type="GO" id="GO:0050660">
    <property type="term" value="F:flavin adenine dinucleotide binding"/>
    <property type="evidence" value="ECO:0007669"/>
    <property type="project" value="InterPro"/>
</dbReference>
<evidence type="ECO:0000259" key="6">
    <source>
        <dbReference type="PROSITE" id="PS00624"/>
    </source>
</evidence>
<dbReference type="InterPro" id="IPR036188">
    <property type="entry name" value="FAD/NAD-bd_sf"/>
</dbReference>
<reference evidence="7" key="1">
    <citation type="submission" date="2021-01" db="EMBL/GenBank/DDBJ databases">
        <authorList>
            <person name="Corre E."/>
            <person name="Pelletier E."/>
            <person name="Niang G."/>
            <person name="Scheremetjew M."/>
            <person name="Finn R."/>
            <person name="Kale V."/>
            <person name="Holt S."/>
            <person name="Cochrane G."/>
            <person name="Meng A."/>
            <person name="Brown T."/>
            <person name="Cohen L."/>
        </authorList>
    </citation>
    <scope>NUCLEOTIDE SEQUENCE</scope>
    <source>
        <strain evidence="7">CCAP 955/1</strain>
    </source>
</reference>
<dbReference type="InterPro" id="IPR012132">
    <property type="entry name" value="GMC_OxRdtase"/>
</dbReference>
<feature type="compositionally biased region" description="Acidic residues" evidence="5">
    <location>
        <begin position="428"/>
        <end position="440"/>
    </location>
</feature>
<sequence>MRSLVLAAGAIYTPVLLMNSGIGPEEQLQAAGVDVKVDSPRVGRGLQDHIAVGLIFQTAASATSDFGSAYAFPQQWSTYTKAVHRAMQRDNSVLSTTNSGRNNKRKRGAEATSTPEISETSVSGASTSTSSTPSANTESFGLLGDNGISAGAFLASPYAADPKVPDIQITLFPAVTEPHFVALMNYKAKDEEVSFRNQILITIALLSPEARFQISLNETHPLEGTPSVRSVPAGHSENSVGPNAKVSTTTQRSLFHHPRHDKNKNFAPTTSNNHSDSASPNSDENSPAAKNDYNIVPGALTERDVQRLAWAVQRVRSIVRDMRLQDLSMLTEVSPGSLVGHRPSSTNGFGSGNGNSSDGAAKRKEEEDNDKELTEWVRENAFLQSNWVGSAAMGKSVSLSSSSLPSNNKNKQRRQRRTLREDLASSDAEADDKSDDDGDADHDVNEDTKENGMDDLVAGSSVVDEHLSVRNVLALKIADASVIPLAPSGNIQATVQAVAWRAADFILKTFD</sequence>
<feature type="compositionally biased region" description="Polar residues" evidence="5">
    <location>
        <begin position="266"/>
        <end position="285"/>
    </location>
</feature>
<keyword evidence="3" id="KW-0285">Flavoprotein</keyword>
<dbReference type="PANTHER" id="PTHR11552:SF147">
    <property type="entry name" value="CHOLINE DEHYDROGENASE, MITOCHONDRIAL"/>
    <property type="match status" value="1"/>
</dbReference>
<evidence type="ECO:0000256" key="2">
    <source>
        <dbReference type="ARBA" id="ARBA00010790"/>
    </source>
</evidence>
<dbReference type="PROSITE" id="PS00624">
    <property type="entry name" value="GMC_OXRED_2"/>
    <property type="match status" value="1"/>
</dbReference>
<organism evidence="7">
    <name type="scientific">Spumella elongata</name>
    <dbReference type="NCBI Taxonomy" id="89044"/>
    <lineage>
        <taxon>Eukaryota</taxon>
        <taxon>Sar</taxon>
        <taxon>Stramenopiles</taxon>
        <taxon>Ochrophyta</taxon>
        <taxon>Chrysophyceae</taxon>
        <taxon>Chromulinales</taxon>
        <taxon>Chromulinaceae</taxon>
        <taxon>Spumella</taxon>
    </lineage>
</organism>
<dbReference type="InterPro" id="IPR000172">
    <property type="entry name" value="GMC_OxRdtase_N"/>
</dbReference>
<feature type="compositionally biased region" description="Low complexity" evidence="5">
    <location>
        <begin position="118"/>
        <end position="138"/>
    </location>
</feature>
<keyword evidence="4" id="KW-0274">FAD</keyword>
<feature type="region of interest" description="Disordered" evidence="5">
    <location>
        <begin position="218"/>
        <end position="292"/>
    </location>
</feature>
<feature type="compositionally biased region" description="Polar residues" evidence="5">
    <location>
        <begin position="91"/>
        <end position="101"/>
    </location>
</feature>
<feature type="compositionally biased region" description="Low complexity" evidence="5">
    <location>
        <begin position="397"/>
        <end position="409"/>
    </location>
</feature>